<evidence type="ECO:0000313" key="2">
    <source>
        <dbReference type="EMBL" id="KRT82161.1"/>
    </source>
</evidence>
<name>A0A0T6B4H7_9SCAR</name>
<accession>A0A0T6B4H7</accession>
<dbReference type="PANTHER" id="PTHR31649">
    <property type="entry name" value="AGAP009604-PA"/>
    <property type="match status" value="1"/>
</dbReference>
<keyword evidence="1" id="KW-0732">Signal</keyword>
<proteinExistence type="predicted"/>
<evidence type="ECO:0000313" key="3">
    <source>
        <dbReference type="Proteomes" id="UP000051574"/>
    </source>
</evidence>
<comment type="caution">
    <text evidence="2">The sequence shown here is derived from an EMBL/GenBank/DDBJ whole genome shotgun (WGS) entry which is preliminary data.</text>
</comment>
<organism evidence="2 3">
    <name type="scientific">Oryctes borbonicus</name>
    <dbReference type="NCBI Taxonomy" id="1629725"/>
    <lineage>
        <taxon>Eukaryota</taxon>
        <taxon>Metazoa</taxon>
        <taxon>Ecdysozoa</taxon>
        <taxon>Arthropoda</taxon>
        <taxon>Hexapoda</taxon>
        <taxon>Insecta</taxon>
        <taxon>Pterygota</taxon>
        <taxon>Neoptera</taxon>
        <taxon>Endopterygota</taxon>
        <taxon>Coleoptera</taxon>
        <taxon>Polyphaga</taxon>
        <taxon>Scarabaeiformia</taxon>
        <taxon>Scarabaeidae</taxon>
        <taxon>Dynastinae</taxon>
        <taxon>Oryctes</taxon>
    </lineage>
</organism>
<keyword evidence="3" id="KW-1185">Reference proteome</keyword>
<reference evidence="2 3" key="1">
    <citation type="submission" date="2015-09" db="EMBL/GenBank/DDBJ databases">
        <title>Draft genome of the scarab beetle Oryctes borbonicus.</title>
        <authorList>
            <person name="Meyer J.M."/>
            <person name="Markov G.V."/>
            <person name="Baskaran P."/>
            <person name="Herrmann M."/>
            <person name="Sommer R.J."/>
            <person name="Roedelsperger C."/>
        </authorList>
    </citation>
    <scope>NUCLEOTIDE SEQUENCE [LARGE SCALE GENOMIC DNA]</scope>
    <source>
        <strain evidence="2">OB123</strain>
        <tissue evidence="2">Whole animal</tissue>
    </source>
</reference>
<gene>
    <name evidence="2" type="ORF">AMK59_3962</name>
</gene>
<dbReference type="AlphaFoldDB" id="A0A0T6B4H7"/>
<sequence length="185" mass="21542">MFHIWKGATTNLFCIFCICLAKVEHNYYWRQYRGKIPLDAFNAAENLYVAQLINQWLMPGTFNATTKEAYSEQGSRLTVTDNFKILCDFHSDNFYWEKVNIYDLVGSNLNDLVVGGSEFGATLYVGKVFHDGEWKIGKVFAPLHLLQGLRVWDDKNQRHVAQNFEVLKYRERHKIEDICNCNCAK</sequence>
<dbReference type="OrthoDB" id="6767006at2759"/>
<dbReference type="Pfam" id="PF11901">
    <property type="entry name" value="DM9"/>
    <property type="match status" value="1"/>
</dbReference>
<dbReference type="PANTHER" id="PTHR31649:SF10">
    <property type="entry name" value="IP19903P-RELATED"/>
    <property type="match status" value="1"/>
</dbReference>
<feature type="signal peptide" evidence="1">
    <location>
        <begin position="1"/>
        <end position="21"/>
    </location>
</feature>
<feature type="chain" id="PRO_5006668350" evidence="1">
    <location>
        <begin position="22"/>
        <end position="185"/>
    </location>
</feature>
<dbReference type="Proteomes" id="UP000051574">
    <property type="component" value="Unassembled WGS sequence"/>
</dbReference>
<evidence type="ECO:0000256" key="1">
    <source>
        <dbReference type="SAM" id="SignalP"/>
    </source>
</evidence>
<dbReference type="EMBL" id="LJIG01009897">
    <property type="protein sequence ID" value="KRT82161.1"/>
    <property type="molecule type" value="Genomic_DNA"/>
</dbReference>
<protein>
    <submittedName>
        <fullName evidence="2">Uncharacterized protein</fullName>
    </submittedName>
</protein>
<dbReference type="InterPro" id="IPR006616">
    <property type="entry name" value="DM9_repeat"/>
</dbReference>